<dbReference type="PANTHER" id="PTHR13932:SF5">
    <property type="entry name" value="RADICAL S-ADENOSYL METHIONINE DOMAIN-CONTAINING PROTEIN 1, MITOCHONDRIAL"/>
    <property type="match status" value="1"/>
</dbReference>
<name>A0ABY6DNU3_9NEIS</name>
<accession>A0ABY6DNU3</accession>
<keyword evidence="2" id="KW-0949">S-adenosyl-L-methionine</keyword>
<evidence type="ECO:0000256" key="2">
    <source>
        <dbReference type="RuleBase" id="RU364116"/>
    </source>
</evidence>
<dbReference type="PROSITE" id="PS51918">
    <property type="entry name" value="RADICAL_SAM"/>
    <property type="match status" value="1"/>
</dbReference>
<dbReference type="Proteomes" id="UP001061302">
    <property type="component" value="Chromosome"/>
</dbReference>
<dbReference type="SMART" id="SM00729">
    <property type="entry name" value="Elp3"/>
    <property type="match status" value="1"/>
</dbReference>
<keyword evidence="2" id="KW-0004">4Fe-4S</keyword>
<keyword evidence="5" id="KW-1185">Reference proteome</keyword>
<dbReference type="SFLD" id="SFLDG01065">
    <property type="entry name" value="anaerobic_coproporphyrinogen-I"/>
    <property type="match status" value="1"/>
</dbReference>
<sequence>MHRISLTALQSGLTTLPPLSLYIHFPWCVRKCPYCDFNSHAQKGALPEAAYVEALLRDLESCLPLVWGRPVSTIFMGGGTPSLFSAEAIDTLLAGIRARVRLLPEAEITLEANPGTFEADKFAGYRAAGINRLSIGIQSFDDAKLAALGRIHGRAEALRAVEIAHRHFDNFNLDLMYALPQQTLAEALADLDQAIALAPTHLSAYHLTLEPNTLFHRYPPPLPDDDLAADMQEAIEARLAAAGYQHYETSAFAQPGRRARHNLNYWQFGDYLGIGAGAHAKISFPDRIIRQTRYKQPAEYLARIAQGNAVQSDAPIARDQLPFEFMLNALRLCDGFPLPLFTERTGLPLTQVIRQIERACDEGLLTRSLDHVHPTPRGRRFLNTLLERFL</sequence>
<dbReference type="InterPro" id="IPR034505">
    <property type="entry name" value="Coproporphyrinogen-III_oxidase"/>
</dbReference>
<evidence type="ECO:0000259" key="3">
    <source>
        <dbReference type="PROSITE" id="PS51918"/>
    </source>
</evidence>
<dbReference type="SFLD" id="SFLDF00288">
    <property type="entry name" value="HemN-like__clustered_with_nucl"/>
    <property type="match status" value="1"/>
</dbReference>
<keyword evidence="2" id="KW-0349">Heme</keyword>
<dbReference type="SFLD" id="SFLDG01082">
    <property type="entry name" value="B12-binding_domain_containing"/>
    <property type="match status" value="1"/>
</dbReference>
<dbReference type="PANTHER" id="PTHR13932">
    <property type="entry name" value="COPROPORPHYRINIGEN III OXIDASE"/>
    <property type="match status" value="1"/>
</dbReference>
<dbReference type="Gene3D" id="3.30.750.200">
    <property type="match status" value="1"/>
</dbReference>
<keyword evidence="2" id="KW-0411">Iron-sulfur</keyword>
<keyword evidence="2" id="KW-0963">Cytoplasm</keyword>
<evidence type="ECO:0000313" key="4">
    <source>
        <dbReference type="EMBL" id="UXY15338.1"/>
    </source>
</evidence>
<keyword evidence="2" id="KW-0143">Chaperone</keyword>
<reference evidence="4" key="1">
    <citation type="submission" date="2022-10" db="EMBL/GenBank/DDBJ databases">
        <title>Chitiniphilus purpureus sp. nov., a novel chitin-degrading bacterium isolated from crawfish pond sediment.</title>
        <authorList>
            <person name="Li K."/>
        </authorList>
    </citation>
    <scope>NUCLEOTIDE SEQUENCE</scope>
    <source>
        <strain evidence="4">CD1</strain>
    </source>
</reference>
<feature type="domain" description="Radical SAM core" evidence="3">
    <location>
        <begin position="13"/>
        <end position="245"/>
    </location>
</feature>
<dbReference type="SUPFAM" id="SSF102114">
    <property type="entry name" value="Radical SAM enzymes"/>
    <property type="match status" value="1"/>
</dbReference>
<dbReference type="EMBL" id="CP106753">
    <property type="protein sequence ID" value="UXY15338.1"/>
    <property type="molecule type" value="Genomic_DNA"/>
</dbReference>
<dbReference type="CDD" id="cd01335">
    <property type="entry name" value="Radical_SAM"/>
    <property type="match status" value="1"/>
</dbReference>
<proteinExistence type="inferred from homology"/>
<organism evidence="4 5">
    <name type="scientific">Chitiniphilus purpureus</name>
    <dbReference type="NCBI Taxonomy" id="2981137"/>
    <lineage>
        <taxon>Bacteria</taxon>
        <taxon>Pseudomonadati</taxon>
        <taxon>Pseudomonadota</taxon>
        <taxon>Betaproteobacteria</taxon>
        <taxon>Neisseriales</taxon>
        <taxon>Chitinibacteraceae</taxon>
        <taxon>Chitiniphilus</taxon>
    </lineage>
</organism>
<keyword evidence="2" id="KW-0408">Iron</keyword>
<dbReference type="Pfam" id="PF04055">
    <property type="entry name" value="Radical_SAM"/>
    <property type="match status" value="1"/>
</dbReference>
<comment type="similarity">
    <text evidence="1">Belongs to the anaerobic coproporphyrinogen-III oxidase family. HemW subfamily.</text>
</comment>
<evidence type="ECO:0000313" key="5">
    <source>
        <dbReference type="Proteomes" id="UP001061302"/>
    </source>
</evidence>
<dbReference type="InterPro" id="IPR004559">
    <property type="entry name" value="HemW-like"/>
</dbReference>
<comment type="function">
    <text evidence="2">Probably acts as a heme chaperone, transferring heme to an unknown acceptor. Binds one molecule of heme per monomer, possibly covalently. Binds 1 [4Fe-4S] cluster. The cluster is coordinated with 3 cysteines and an exchangeable S-adenosyl-L-methionine.</text>
</comment>
<dbReference type="InterPro" id="IPR006638">
    <property type="entry name" value="Elp3/MiaA/NifB-like_rSAM"/>
</dbReference>
<dbReference type="SFLD" id="SFLDF00562">
    <property type="entry name" value="HemN-like__clustered_with_heat"/>
    <property type="match status" value="1"/>
</dbReference>
<dbReference type="Pfam" id="PF06969">
    <property type="entry name" value="HemN_C"/>
    <property type="match status" value="1"/>
</dbReference>
<protein>
    <recommendedName>
        <fullName evidence="2">Heme chaperone HemW</fullName>
    </recommendedName>
</protein>
<dbReference type="NCBIfam" id="TIGR00539">
    <property type="entry name" value="hemN_rel"/>
    <property type="match status" value="1"/>
</dbReference>
<dbReference type="InterPro" id="IPR007197">
    <property type="entry name" value="rSAM"/>
</dbReference>
<dbReference type="InterPro" id="IPR010723">
    <property type="entry name" value="HemN_C"/>
</dbReference>
<dbReference type="InterPro" id="IPR058240">
    <property type="entry name" value="rSAM_sf"/>
</dbReference>
<evidence type="ECO:0000256" key="1">
    <source>
        <dbReference type="ARBA" id="ARBA00006100"/>
    </source>
</evidence>
<dbReference type="SFLD" id="SFLDS00029">
    <property type="entry name" value="Radical_SAM"/>
    <property type="match status" value="1"/>
</dbReference>
<dbReference type="RefSeq" id="WP_263124744.1">
    <property type="nucleotide sequence ID" value="NZ_CP106753.1"/>
</dbReference>
<gene>
    <name evidence="4" type="primary">hemW</name>
    <name evidence="4" type="ORF">N8I74_18805</name>
</gene>
<comment type="subcellular location">
    <subcellularLocation>
        <location evidence="2">Cytoplasm</location>
    </subcellularLocation>
</comment>
<keyword evidence="2" id="KW-0479">Metal-binding</keyword>